<feature type="region of interest" description="Disordered" evidence="1">
    <location>
        <begin position="1"/>
        <end position="31"/>
    </location>
</feature>
<feature type="compositionally biased region" description="Basic and acidic residues" evidence="1">
    <location>
        <begin position="66"/>
        <end position="77"/>
    </location>
</feature>
<sequence>MHRPHKDPSKKNSENLELEHQKEQEKWAAKARKAASLQDEFVSNLYAMPEDKVRNQQQLHQVMDQSHAESERVKAENATEDEAWARPPAWKAAVSLTKPWVIGANFAVDQGEIEAQREWEQEMWEANERAEAEKATQQKQQKAEDQHKAQESLQKEDSWFLLGATNERWIPPERRLRPMSDYRQAERTHPSPYEWDAQPLHNLKTKRHFHAAPAPLQPAEAGPEQQPSLQTTAPTGPAGTTAAVKEYPWTWHAN</sequence>
<feature type="compositionally biased region" description="Basic and acidic residues" evidence="1">
    <location>
        <begin position="1"/>
        <end position="28"/>
    </location>
</feature>
<evidence type="ECO:0000313" key="2">
    <source>
        <dbReference type="EMBL" id="KAK9835674.1"/>
    </source>
</evidence>
<name>A0AAW1RPQ9_9CHLO</name>
<gene>
    <name evidence="2" type="ORF">WJX74_005696</name>
</gene>
<feature type="compositionally biased region" description="Low complexity" evidence="1">
    <location>
        <begin position="231"/>
        <end position="243"/>
    </location>
</feature>
<organism evidence="2 3">
    <name type="scientific">Apatococcus lobatus</name>
    <dbReference type="NCBI Taxonomy" id="904363"/>
    <lineage>
        <taxon>Eukaryota</taxon>
        <taxon>Viridiplantae</taxon>
        <taxon>Chlorophyta</taxon>
        <taxon>core chlorophytes</taxon>
        <taxon>Trebouxiophyceae</taxon>
        <taxon>Chlorellales</taxon>
        <taxon>Chlorellaceae</taxon>
        <taxon>Apatococcus</taxon>
    </lineage>
</organism>
<dbReference type="Proteomes" id="UP001438707">
    <property type="component" value="Unassembled WGS sequence"/>
</dbReference>
<feature type="region of interest" description="Disordered" evidence="1">
    <location>
        <begin position="123"/>
        <end position="155"/>
    </location>
</feature>
<evidence type="ECO:0000256" key="1">
    <source>
        <dbReference type="SAM" id="MobiDB-lite"/>
    </source>
</evidence>
<protein>
    <submittedName>
        <fullName evidence="2">Uncharacterized protein</fullName>
    </submittedName>
</protein>
<comment type="caution">
    <text evidence="2">The sequence shown here is derived from an EMBL/GenBank/DDBJ whole genome shotgun (WGS) entry which is preliminary data.</text>
</comment>
<evidence type="ECO:0000313" key="3">
    <source>
        <dbReference type="Proteomes" id="UP001438707"/>
    </source>
</evidence>
<feature type="region of interest" description="Disordered" evidence="1">
    <location>
        <begin position="210"/>
        <end position="254"/>
    </location>
</feature>
<dbReference type="AlphaFoldDB" id="A0AAW1RPQ9"/>
<dbReference type="EMBL" id="JALJOS010000008">
    <property type="protein sequence ID" value="KAK9835674.1"/>
    <property type="molecule type" value="Genomic_DNA"/>
</dbReference>
<reference evidence="2 3" key="1">
    <citation type="journal article" date="2024" name="Nat. Commun.">
        <title>Phylogenomics reveals the evolutionary origins of lichenization in chlorophyte algae.</title>
        <authorList>
            <person name="Puginier C."/>
            <person name="Libourel C."/>
            <person name="Otte J."/>
            <person name="Skaloud P."/>
            <person name="Haon M."/>
            <person name="Grisel S."/>
            <person name="Petersen M."/>
            <person name="Berrin J.G."/>
            <person name="Delaux P.M."/>
            <person name="Dal Grande F."/>
            <person name="Keller J."/>
        </authorList>
    </citation>
    <scope>NUCLEOTIDE SEQUENCE [LARGE SCALE GENOMIC DNA]</scope>
    <source>
        <strain evidence="2 3">SAG 2145</strain>
    </source>
</reference>
<keyword evidence="3" id="KW-1185">Reference proteome</keyword>
<accession>A0AAW1RPQ9</accession>
<proteinExistence type="predicted"/>
<feature type="region of interest" description="Disordered" evidence="1">
    <location>
        <begin position="56"/>
        <end position="84"/>
    </location>
</feature>